<dbReference type="Pfam" id="PF00589">
    <property type="entry name" value="Phage_integrase"/>
    <property type="match status" value="1"/>
</dbReference>
<dbReference type="Gene3D" id="1.10.150.130">
    <property type="match status" value="1"/>
</dbReference>
<dbReference type="InterPro" id="IPR013762">
    <property type="entry name" value="Integrase-like_cat_sf"/>
</dbReference>
<dbReference type="InterPro" id="IPR035386">
    <property type="entry name" value="Arm-DNA-bind_5"/>
</dbReference>
<evidence type="ECO:0000313" key="5">
    <source>
        <dbReference type="EMBL" id="KAA6347882.1"/>
    </source>
</evidence>
<dbReference type="PANTHER" id="PTHR30349">
    <property type="entry name" value="PHAGE INTEGRASE-RELATED"/>
    <property type="match status" value="1"/>
</dbReference>
<dbReference type="GO" id="GO:0003677">
    <property type="term" value="F:DNA binding"/>
    <property type="evidence" value="ECO:0007669"/>
    <property type="project" value="UniProtKB-KW"/>
</dbReference>
<dbReference type="PANTHER" id="PTHR30349:SF64">
    <property type="entry name" value="PROPHAGE INTEGRASE INTD-RELATED"/>
    <property type="match status" value="1"/>
</dbReference>
<dbReference type="AlphaFoldDB" id="A0A5J4SPY9"/>
<dbReference type="InterPro" id="IPR002104">
    <property type="entry name" value="Integrase_catalytic"/>
</dbReference>
<dbReference type="InterPro" id="IPR025269">
    <property type="entry name" value="SAM-like_dom"/>
</dbReference>
<feature type="domain" description="Tyr recombinase" evidence="4">
    <location>
        <begin position="210"/>
        <end position="376"/>
    </location>
</feature>
<sequence length="386" mass="45174">MEYLKVKFITNPSRINKKGLTPLELQLTFDKKRISIRTGKFINPKKWNCERQKVSGDNDINDFMDALRSKVFGIETNFLKLDIDYNLDMIKDKLNESSNTHTILSLLNMFDNILCERVSDKVITESTYLKYRQNDKHFRSFLRDKIYSNVDYINGNLINSYYEYLLKSCSINSAISIVNKLKVVCEYGKSIGWIKNDPFFFINFKKEKKETIKYLTEEQLNKICNLNILDKEMGEIRDIFLFCCFTSLSYIDCKQFEKRHICLGLKGNFIVKNRQKTGTEQKIPLMEVAENILKKYDYHLPVPSIQKYNLKLKELADLTGIDFLLHSHVARHTCATLLLNHNISIEGVSKILGHSTTTMSYHYAKMLDETIYDQVLNNFNINFNVV</sequence>
<proteinExistence type="inferred from homology"/>
<dbReference type="Pfam" id="PF17293">
    <property type="entry name" value="Arm-DNA-bind_5"/>
    <property type="match status" value="1"/>
</dbReference>
<comment type="caution">
    <text evidence="5">The sequence shown here is derived from an EMBL/GenBank/DDBJ whole genome shotgun (WGS) entry which is preliminary data.</text>
</comment>
<dbReference type="GO" id="GO:0015074">
    <property type="term" value="P:DNA integration"/>
    <property type="evidence" value="ECO:0007669"/>
    <property type="project" value="InterPro"/>
</dbReference>
<dbReference type="InterPro" id="IPR011010">
    <property type="entry name" value="DNA_brk_join_enz"/>
</dbReference>
<evidence type="ECO:0000256" key="2">
    <source>
        <dbReference type="ARBA" id="ARBA00023125"/>
    </source>
</evidence>
<dbReference type="CDD" id="cd01185">
    <property type="entry name" value="INTN1_C_like"/>
    <property type="match status" value="1"/>
</dbReference>
<gene>
    <name evidence="5" type="ORF">EZS27_004662</name>
</gene>
<evidence type="ECO:0000259" key="4">
    <source>
        <dbReference type="PROSITE" id="PS51898"/>
    </source>
</evidence>
<dbReference type="SUPFAM" id="SSF56349">
    <property type="entry name" value="DNA breaking-rejoining enzymes"/>
    <property type="match status" value="1"/>
</dbReference>
<keyword evidence="2" id="KW-0238">DNA-binding</keyword>
<dbReference type="InterPro" id="IPR010998">
    <property type="entry name" value="Integrase_recombinase_N"/>
</dbReference>
<dbReference type="PROSITE" id="PS51898">
    <property type="entry name" value="TYR_RECOMBINASE"/>
    <property type="match status" value="1"/>
</dbReference>
<dbReference type="InterPro" id="IPR050090">
    <property type="entry name" value="Tyrosine_recombinase_XerCD"/>
</dbReference>
<accession>A0A5J4SPY9</accession>
<dbReference type="GO" id="GO:0006310">
    <property type="term" value="P:DNA recombination"/>
    <property type="evidence" value="ECO:0007669"/>
    <property type="project" value="UniProtKB-KW"/>
</dbReference>
<dbReference type="Pfam" id="PF13102">
    <property type="entry name" value="Phage_int_SAM_5"/>
    <property type="match status" value="1"/>
</dbReference>
<keyword evidence="3" id="KW-0233">DNA recombination</keyword>
<protein>
    <submittedName>
        <fullName evidence="5">Tyrosine recombinase XerC</fullName>
    </submittedName>
</protein>
<comment type="similarity">
    <text evidence="1">Belongs to the 'phage' integrase family.</text>
</comment>
<evidence type="ECO:0000256" key="3">
    <source>
        <dbReference type="ARBA" id="ARBA00023172"/>
    </source>
</evidence>
<reference evidence="5" key="1">
    <citation type="submission" date="2019-03" db="EMBL/GenBank/DDBJ databases">
        <title>Single cell metagenomics reveals metabolic interactions within the superorganism composed of flagellate Streblomastix strix and complex community of Bacteroidetes bacteria on its surface.</title>
        <authorList>
            <person name="Treitli S.C."/>
            <person name="Kolisko M."/>
            <person name="Husnik F."/>
            <person name="Keeling P."/>
            <person name="Hampl V."/>
        </authorList>
    </citation>
    <scope>NUCLEOTIDE SEQUENCE</scope>
    <source>
        <strain evidence="5">STM</strain>
    </source>
</reference>
<organism evidence="5">
    <name type="scientific">termite gut metagenome</name>
    <dbReference type="NCBI Taxonomy" id="433724"/>
    <lineage>
        <taxon>unclassified sequences</taxon>
        <taxon>metagenomes</taxon>
        <taxon>organismal metagenomes</taxon>
    </lineage>
</organism>
<dbReference type="EMBL" id="SNRY01000082">
    <property type="protein sequence ID" value="KAA6347882.1"/>
    <property type="molecule type" value="Genomic_DNA"/>
</dbReference>
<dbReference type="Gene3D" id="1.10.443.10">
    <property type="entry name" value="Intergrase catalytic core"/>
    <property type="match status" value="1"/>
</dbReference>
<name>A0A5J4SPY9_9ZZZZ</name>
<evidence type="ECO:0000256" key="1">
    <source>
        <dbReference type="ARBA" id="ARBA00008857"/>
    </source>
</evidence>